<feature type="region of interest" description="Disordered" evidence="1">
    <location>
        <begin position="756"/>
        <end position="823"/>
    </location>
</feature>
<dbReference type="InterPro" id="IPR050302">
    <property type="entry name" value="Rab_GAP_TBC_domain"/>
</dbReference>
<sequence>MNRAFRSVRHLKKRFEQDPKGRHKRYKDEIFESALKGQKIGQAEKHSLDKKSTFNKFGLKVEKTDVDYARYYGDPAWKRLERKKQGEKNEIIKSIGRPGEKNSKPTRFEGSEIRGNQLMDAFGIVGFTGATSKSISADKLKSIARQNRELESIIPTLNEKLAQLAISNPELEEISIFGVRKLRRDKILVLLRQDKYNKSSQDQILRVVNHNIRFFNEHVSDQINSEQPFGRKVRVTVVFDLMRRDTQLFDQSLFVEDVSEEEHEKAMTEITELARAQFEFKKERDAEYRNAKGLEKRQFRMRKQADQILPPEQLVDHRNHSSDAAFQKSSSVERPEWFQKDQREELPMYGSKSSLSSFQSSKFGDDSDEEDNSEINRHGFKVKNGEIEDGLHVSIEKNRERESKWLLMLANWHLYSKSKKYQSKLKNRVRKGIPDAIRGKAWMFLSGGEVLKRASQEGKLQDQTTFQMLDEKSCSAEEEEQIEKDLHRQFPDHEMFSTKGSGKQDLYRVLKAWAVYRPNVGYCQGQAPIASLLLMHLTAEDAFWSLVAICDYFIPGYYDVGLTAIQMDGLILESLTSSYCSDVHKLLKATKVESMYYMTDWFMCIFIRTLPWNTVLRVFDLFLSEGVKVLFRVGLTMLRENLSTLSKKLKKNNADDLFMDAMTFAKRSPEAAKNEDNFIRQVCSCRVTERELTNEFQRQMKKWDRTKGDVRRNYYKRDPESISDVKMPYTNGKMSKTINPISADASNVTAAQRLKTVPEAPEAQEEDTISPTDERWKGVDSSNYDPNATIKPLPPLKTTPQKIAKPPRSISAPERFPDTETKL</sequence>
<feature type="region of interest" description="Disordered" evidence="1">
    <location>
        <begin position="348"/>
        <end position="381"/>
    </location>
</feature>
<name>A0ABN7SN67_OIKDI</name>
<organism evidence="3 4">
    <name type="scientific">Oikopleura dioica</name>
    <name type="common">Tunicate</name>
    <dbReference type="NCBI Taxonomy" id="34765"/>
    <lineage>
        <taxon>Eukaryota</taxon>
        <taxon>Metazoa</taxon>
        <taxon>Chordata</taxon>
        <taxon>Tunicata</taxon>
        <taxon>Appendicularia</taxon>
        <taxon>Copelata</taxon>
        <taxon>Oikopleuridae</taxon>
        <taxon>Oikopleura</taxon>
    </lineage>
</organism>
<dbReference type="Gene3D" id="1.10.8.270">
    <property type="entry name" value="putative rabgap domain of human tbc1 domain family member 14 like domains"/>
    <property type="match status" value="1"/>
</dbReference>
<feature type="region of interest" description="Disordered" evidence="1">
    <location>
        <begin position="1"/>
        <end position="23"/>
    </location>
</feature>
<dbReference type="Pfam" id="PF00566">
    <property type="entry name" value="RabGAP-TBC"/>
    <property type="match status" value="1"/>
</dbReference>
<dbReference type="EMBL" id="OU015566">
    <property type="protein sequence ID" value="CAG5104770.1"/>
    <property type="molecule type" value="Genomic_DNA"/>
</dbReference>
<accession>A0ABN7SN67</accession>
<feature type="domain" description="Rab-GAP TBC" evidence="2">
    <location>
        <begin position="429"/>
        <end position="649"/>
    </location>
</feature>
<feature type="compositionally biased region" description="Low complexity" evidence="1">
    <location>
        <begin position="351"/>
        <end position="362"/>
    </location>
</feature>
<protein>
    <submittedName>
        <fullName evidence="3">Oidioi.mRNA.OKI2018_I69.chr1.g1524.t1.cds</fullName>
    </submittedName>
</protein>
<evidence type="ECO:0000256" key="1">
    <source>
        <dbReference type="SAM" id="MobiDB-lite"/>
    </source>
</evidence>
<dbReference type="Gene3D" id="1.10.10.750">
    <property type="entry name" value="Ypt/Rab-GAP domain of gyp1p, domain 1"/>
    <property type="match status" value="1"/>
</dbReference>
<evidence type="ECO:0000313" key="4">
    <source>
        <dbReference type="Proteomes" id="UP001158576"/>
    </source>
</evidence>
<reference evidence="3 4" key="1">
    <citation type="submission" date="2021-04" db="EMBL/GenBank/DDBJ databases">
        <authorList>
            <person name="Bliznina A."/>
        </authorList>
    </citation>
    <scope>NUCLEOTIDE SEQUENCE [LARGE SCALE GENOMIC DNA]</scope>
</reference>
<gene>
    <name evidence="3" type="ORF">OKIOD_LOCUS10289</name>
</gene>
<feature type="compositionally biased region" description="Basic residues" evidence="1">
    <location>
        <begin position="1"/>
        <end position="13"/>
    </location>
</feature>
<dbReference type="PANTHER" id="PTHR47219:SF4">
    <property type="entry name" value="TBC1 DOMAIN FAMILY MEMBER 10A"/>
    <property type="match status" value="1"/>
</dbReference>
<proteinExistence type="predicted"/>
<dbReference type="Gene3D" id="1.10.472.80">
    <property type="entry name" value="Ypt/Rab-GAP domain of gyp1p, domain 3"/>
    <property type="match status" value="1"/>
</dbReference>
<dbReference type="InterPro" id="IPR035969">
    <property type="entry name" value="Rab-GAP_TBC_sf"/>
</dbReference>
<dbReference type="Proteomes" id="UP001158576">
    <property type="component" value="Chromosome 1"/>
</dbReference>
<dbReference type="SMART" id="SM00164">
    <property type="entry name" value="TBC"/>
    <property type="match status" value="1"/>
</dbReference>
<dbReference type="PANTHER" id="PTHR47219">
    <property type="entry name" value="RAB GTPASE-ACTIVATING PROTEIN 1-LIKE"/>
    <property type="match status" value="1"/>
</dbReference>
<feature type="region of interest" description="Disordered" evidence="1">
    <location>
        <begin position="309"/>
        <end position="335"/>
    </location>
</feature>
<evidence type="ECO:0000313" key="3">
    <source>
        <dbReference type="EMBL" id="CAG5104770.1"/>
    </source>
</evidence>
<evidence type="ECO:0000259" key="2">
    <source>
        <dbReference type="SMART" id="SM00164"/>
    </source>
</evidence>
<keyword evidence="4" id="KW-1185">Reference proteome</keyword>
<dbReference type="InterPro" id="IPR000195">
    <property type="entry name" value="Rab-GAP-TBC_dom"/>
</dbReference>
<dbReference type="SUPFAM" id="SSF47923">
    <property type="entry name" value="Ypt/Rab-GAP domain of gyp1p"/>
    <property type="match status" value="2"/>
</dbReference>
<feature type="compositionally biased region" description="Basic and acidic residues" evidence="1">
    <location>
        <begin position="14"/>
        <end position="23"/>
    </location>
</feature>